<dbReference type="RefSeq" id="WP_013867137.1">
    <property type="nucleotide sequence ID" value="NC_015636.1"/>
</dbReference>
<feature type="transmembrane region" description="Helical" evidence="1">
    <location>
        <begin position="55"/>
        <end position="77"/>
    </location>
</feature>
<accession>F8AN39</accession>
<name>F8AN39_METOI</name>
<dbReference type="AlphaFoldDB" id="F8AN39"/>
<evidence type="ECO:0000313" key="3">
    <source>
        <dbReference type="Proteomes" id="UP000009296"/>
    </source>
</evidence>
<keyword evidence="3" id="KW-1185">Reference proteome</keyword>
<proteinExistence type="predicted"/>
<dbReference type="STRING" id="647113.Metok_0983"/>
<sequence>MMENMAIGEKMEDDKKHKIELNNENSPELISIEDKEEDIVVKLEKRYKKRRKNTLLGSLSIGISIIFLEISLMIFMGGINTNMSFGIISLVMASILISVGIFLNNH</sequence>
<evidence type="ECO:0000256" key="1">
    <source>
        <dbReference type="SAM" id="Phobius"/>
    </source>
</evidence>
<dbReference type="EMBL" id="CP002792">
    <property type="protein sequence ID" value="AEH06953.1"/>
    <property type="molecule type" value="Genomic_DNA"/>
</dbReference>
<dbReference type="KEGG" id="mok:Metok_0983"/>
<keyword evidence="1" id="KW-1133">Transmembrane helix</keyword>
<organism evidence="2 3">
    <name type="scientific">Methanothermococcus okinawensis (strain DSM 14208 / JCM 11175 / IH1)</name>
    <dbReference type="NCBI Taxonomy" id="647113"/>
    <lineage>
        <taxon>Archaea</taxon>
        <taxon>Methanobacteriati</taxon>
        <taxon>Methanobacteriota</taxon>
        <taxon>Methanomada group</taxon>
        <taxon>Methanococci</taxon>
        <taxon>Methanococcales</taxon>
        <taxon>Methanococcaceae</taxon>
        <taxon>Methanothermococcus</taxon>
    </lineage>
</organism>
<dbReference type="HOGENOM" id="CLU_176003_0_0_2"/>
<feature type="transmembrane region" description="Helical" evidence="1">
    <location>
        <begin position="83"/>
        <end position="103"/>
    </location>
</feature>
<dbReference type="eggNOG" id="arCOG11302">
    <property type="taxonomic scope" value="Archaea"/>
</dbReference>
<protein>
    <submittedName>
        <fullName evidence="2">Uncharacterized protein</fullName>
    </submittedName>
</protein>
<reference evidence="2" key="1">
    <citation type="submission" date="2011-05" db="EMBL/GenBank/DDBJ databases">
        <title>Complete sequence of chromosome of Methanothermococcus okinawensis IH1.</title>
        <authorList>
            <consortium name="US DOE Joint Genome Institute"/>
            <person name="Lucas S."/>
            <person name="Han J."/>
            <person name="Lapidus A."/>
            <person name="Cheng J.-F."/>
            <person name="Goodwin L."/>
            <person name="Pitluck S."/>
            <person name="Peters L."/>
            <person name="Mikhailova N."/>
            <person name="Held B."/>
            <person name="Han C."/>
            <person name="Tapia R."/>
            <person name="Land M."/>
            <person name="Hauser L."/>
            <person name="Kyrpides N."/>
            <person name="Ivanova N."/>
            <person name="Pagani I."/>
            <person name="Sieprawska-Lupa M."/>
            <person name="Takai K."/>
            <person name="Miyazaki J."/>
            <person name="Whitman W."/>
            <person name="Woyke T."/>
        </authorList>
    </citation>
    <scope>NUCLEOTIDE SEQUENCE [LARGE SCALE GENOMIC DNA]</scope>
    <source>
        <strain evidence="2">IH1</strain>
    </source>
</reference>
<gene>
    <name evidence="2" type="ordered locus">Metok_0983</name>
</gene>
<keyword evidence="1" id="KW-0812">Transmembrane</keyword>
<evidence type="ECO:0000313" key="2">
    <source>
        <dbReference type="EMBL" id="AEH06953.1"/>
    </source>
</evidence>
<dbReference type="GeneID" id="10773135"/>
<dbReference type="Proteomes" id="UP000009296">
    <property type="component" value="Chromosome"/>
</dbReference>
<keyword evidence="1" id="KW-0472">Membrane</keyword>